<feature type="domain" description="COMM" evidence="1">
    <location>
        <begin position="129"/>
        <end position="183"/>
    </location>
</feature>
<sequence length="196" mass="22030">MAFLSTSKFKSSLNLLCNTDMKLTYKICRAVAMQLIEDKPLSDILPEEKQNQLIETYEIDNAKFSSLQGFLIFIFRQAIFHGMKPVSLSAHLQESEVPEEIAELICKVYTEAAPEINDRLREWSLNAHPGVTDVEWQTGVGLSSSLCEKSMESTCMLTMYTDDGKQQTFAVGVDELRSLKTKLDIAARQLGRVVKG</sequence>
<dbReference type="Proteomes" id="UP000717585">
    <property type="component" value="Unassembled WGS sequence"/>
</dbReference>
<keyword evidence="3" id="KW-1185">Reference proteome</keyword>
<dbReference type="OrthoDB" id="5805650at2759"/>
<organism evidence="2 3">
    <name type="scientific">Carpediemonas membranifera</name>
    <dbReference type="NCBI Taxonomy" id="201153"/>
    <lineage>
        <taxon>Eukaryota</taxon>
        <taxon>Metamonada</taxon>
        <taxon>Carpediemonas-like organisms</taxon>
        <taxon>Carpediemonas</taxon>
    </lineage>
</organism>
<name>A0A8J6E4U6_9EUKA</name>
<dbReference type="PANTHER" id="PTHR12333">
    <property type="entry name" value="COMM DOMAIN CONTAINING PROTEIN 10"/>
    <property type="match status" value="1"/>
</dbReference>
<dbReference type="AlphaFoldDB" id="A0A8J6E4U6"/>
<dbReference type="PANTHER" id="PTHR12333:SF0">
    <property type="entry name" value="COMM DOMAIN-CONTAINING PROTEIN 10"/>
    <property type="match status" value="1"/>
</dbReference>
<proteinExistence type="predicted"/>
<comment type="caution">
    <text evidence="2">The sequence shown here is derived from an EMBL/GenBank/DDBJ whole genome shotgun (WGS) entry which is preliminary data.</text>
</comment>
<dbReference type="Pfam" id="PF07258">
    <property type="entry name" value="COMM_domain"/>
    <property type="match status" value="1"/>
</dbReference>
<gene>
    <name evidence="2" type="ORF">J8273_0165</name>
</gene>
<reference evidence="2" key="1">
    <citation type="submission" date="2021-05" db="EMBL/GenBank/DDBJ databases">
        <title>A free-living protist that lacks canonical eukaryotic 1 DNA replication and segregation systems.</title>
        <authorList>
            <person name="Salas-Leiva D.E."/>
            <person name="Tromer E.C."/>
            <person name="Curtis B.A."/>
            <person name="Jerlstrom-Hultqvist J."/>
            <person name="Kolisko M."/>
            <person name="Yi Z."/>
            <person name="Salas-Leiva J.S."/>
            <person name="Gallot-Lavallee L."/>
            <person name="Kops G.J.P.L."/>
            <person name="Archibald J.M."/>
            <person name="Simpson A.G.B."/>
            <person name="Roger A.J."/>
        </authorList>
    </citation>
    <scope>NUCLEOTIDE SEQUENCE</scope>
    <source>
        <strain evidence="2">BICM</strain>
    </source>
</reference>
<dbReference type="InterPro" id="IPR037361">
    <property type="entry name" value="COMMD10"/>
</dbReference>
<dbReference type="InterPro" id="IPR017920">
    <property type="entry name" value="COMM"/>
</dbReference>
<evidence type="ECO:0000313" key="2">
    <source>
        <dbReference type="EMBL" id="KAG9394957.1"/>
    </source>
</evidence>
<accession>A0A8J6E4U6</accession>
<evidence type="ECO:0000313" key="3">
    <source>
        <dbReference type="Proteomes" id="UP000717585"/>
    </source>
</evidence>
<dbReference type="EMBL" id="JAHDYR010000012">
    <property type="protein sequence ID" value="KAG9394957.1"/>
    <property type="molecule type" value="Genomic_DNA"/>
</dbReference>
<protein>
    <submittedName>
        <fullName evidence="2">HCaRG</fullName>
    </submittedName>
</protein>
<dbReference type="Pfam" id="PF21672">
    <property type="entry name" value="COMM_HN"/>
    <property type="match status" value="1"/>
</dbReference>
<evidence type="ECO:0000259" key="1">
    <source>
        <dbReference type="Pfam" id="PF07258"/>
    </source>
</evidence>